<evidence type="ECO:0000313" key="1">
    <source>
        <dbReference type="EMBL" id="KAA6387665.1"/>
    </source>
</evidence>
<evidence type="ECO:0000313" key="2">
    <source>
        <dbReference type="Proteomes" id="UP000324800"/>
    </source>
</evidence>
<protein>
    <recommendedName>
        <fullName evidence="3">Reverse transcriptase domain-containing protein</fullName>
    </recommendedName>
</protein>
<dbReference type="SUPFAM" id="SSF56672">
    <property type="entry name" value="DNA/RNA polymerases"/>
    <property type="match status" value="1"/>
</dbReference>
<dbReference type="InterPro" id="IPR043128">
    <property type="entry name" value="Rev_trsase/Diguanyl_cyclase"/>
</dbReference>
<dbReference type="AlphaFoldDB" id="A0A5J4VYJ5"/>
<organism evidence="1 2">
    <name type="scientific">Streblomastix strix</name>
    <dbReference type="NCBI Taxonomy" id="222440"/>
    <lineage>
        <taxon>Eukaryota</taxon>
        <taxon>Metamonada</taxon>
        <taxon>Preaxostyla</taxon>
        <taxon>Oxymonadida</taxon>
        <taxon>Streblomastigidae</taxon>
        <taxon>Streblomastix</taxon>
    </lineage>
</organism>
<comment type="caution">
    <text evidence="1">The sequence shown here is derived from an EMBL/GenBank/DDBJ whole genome shotgun (WGS) entry which is preliminary data.</text>
</comment>
<reference evidence="1 2" key="1">
    <citation type="submission" date="2019-03" db="EMBL/GenBank/DDBJ databases">
        <title>Single cell metagenomics reveals metabolic interactions within the superorganism composed of flagellate Streblomastix strix and complex community of Bacteroidetes bacteria on its surface.</title>
        <authorList>
            <person name="Treitli S.C."/>
            <person name="Kolisko M."/>
            <person name="Husnik F."/>
            <person name="Keeling P."/>
            <person name="Hampl V."/>
        </authorList>
    </citation>
    <scope>NUCLEOTIDE SEQUENCE [LARGE SCALE GENOMIC DNA]</scope>
    <source>
        <strain evidence="1">ST1C</strain>
    </source>
</reference>
<sequence length="467" mass="54942">MRAHQGLHKKQEGVKRIEESINRASNLAIRRGKAAYSANFVSEWLILVQVWRHQQEKQLPKTLLQRRFRLIFKDNNGQQRLQQTTAQCPFQENQKEMQVYKVKLLEDLQEEIIDVISNEQVKQWNPIFLVSNLSVECRKILDACLPNKEIQPLHFLMKRVNYVGQLLILQDWAIILDLKSAFDNLIVNPPCQEYLAFQVDNHHHQYRTMPFRCNRSPIFFSQAFTVFFDRDTQEKTVFDLRRLIAIGTFAPAAKEIYHICQYSCMKITILQIQRLSPPLNLSGSNKNDMEYPTNSLSIRVLDNKTIIKMRDSKHRRLTSPVGGLIFVHLEQHNSSDKPSSSNSIKNSIISQYQNKYCNRNCTMRAGSTMIFKINNSFKQITYPWTVKPMPRQGDKHGKPKKFFYNLERWQHSSWTKSRKRMNFLNLDIRQNRAFQGILVFVNKWTGIKVLETLPLSNEKIGRIFLRI</sequence>
<dbReference type="Gene3D" id="3.10.10.10">
    <property type="entry name" value="HIV Type 1 Reverse Transcriptase, subunit A, domain 1"/>
    <property type="match status" value="1"/>
</dbReference>
<accession>A0A5J4VYJ5</accession>
<dbReference type="EMBL" id="SNRW01004286">
    <property type="protein sequence ID" value="KAA6387665.1"/>
    <property type="molecule type" value="Genomic_DNA"/>
</dbReference>
<proteinExistence type="predicted"/>
<evidence type="ECO:0008006" key="3">
    <source>
        <dbReference type="Google" id="ProtNLM"/>
    </source>
</evidence>
<name>A0A5J4VYJ5_9EUKA</name>
<dbReference type="InterPro" id="IPR043502">
    <property type="entry name" value="DNA/RNA_pol_sf"/>
</dbReference>
<gene>
    <name evidence="1" type="ORF">EZS28_016808</name>
</gene>
<dbReference type="Proteomes" id="UP000324800">
    <property type="component" value="Unassembled WGS sequence"/>
</dbReference>
<dbReference type="Gene3D" id="3.30.70.270">
    <property type="match status" value="1"/>
</dbReference>